<feature type="compositionally biased region" description="Basic and acidic residues" evidence="15">
    <location>
        <begin position="2235"/>
        <end position="2245"/>
    </location>
</feature>
<keyword evidence="10 13" id="KW-0103">Bromodomain</keyword>
<dbReference type="GO" id="GO:0045892">
    <property type="term" value="P:negative regulation of DNA-templated transcription"/>
    <property type="evidence" value="ECO:0007669"/>
    <property type="project" value="UniProtKB-ARBA"/>
</dbReference>
<feature type="region of interest" description="Disordered" evidence="15">
    <location>
        <begin position="2136"/>
        <end position="2157"/>
    </location>
</feature>
<feature type="compositionally biased region" description="Polar residues" evidence="15">
    <location>
        <begin position="37"/>
        <end position="71"/>
    </location>
</feature>
<evidence type="ECO:0000256" key="12">
    <source>
        <dbReference type="ARBA" id="ARBA00023242"/>
    </source>
</evidence>
<evidence type="ECO:0000256" key="9">
    <source>
        <dbReference type="ARBA" id="ARBA00023054"/>
    </source>
</evidence>
<evidence type="ECO:0000256" key="2">
    <source>
        <dbReference type="ARBA" id="ARBA00022553"/>
    </source>
</evidence>
<keyword evidence="6" id="KW-0862">Zinc</keyword>
<evidence type="ECO:0000256" key="6">
    <source>
        <dbReference type="ARBA" id="ARBA00022833"/>
    </source>
</evidence>
<feature type="region of interest" description="Disordered" evidence="15">
    <location>
        <begin position="2343"/>
        <end position="2364"/>
    </location>
</feature>
<dbReference type="Pfam" id="PF02791">
    <property type="entry name" value="DDT"/>
    <property type="match status" value="1"/>
</dbReference>
<keyword evidence="8" id="KW-0805">Transcription regulation</keyword>
<feature type="compositionally biased region" description="Polar residues" evidence="15">
    <location>
        <begin position="2414"/>
        <end position="2423"/>
    </location>
</feature>
<accession>A0AAN8PK22</accession>
<feature type="region of interest" description="Disordered" evidence="15">
    <location>
        <begin position="2480"/>
        <end position="2557"/>
    </location>
</feature>
<dbReference type="EMBL" id="JAWJWE010000037">
    <property type="protein sequence ID" value="KAK6625515.1"/>
    <property type="molecule type" value="Genomic_DNA"/>
</dbReference>
<dbReference type="Pfam" id="PF00439">
    <property type="entry name" value="Bromodomain"/>
    <property type="match status" value="1"/>
</dbReference>
<evidence type="ECO:0000256" key="14">
    <source>
        <dbReference type="PROSITE-ProRule" id="PRU00146"/>
    </source>
</evidence>
<dbReference type="PANTHER" id="PTHR45975">
    <property type="entry name" value="NUCLEOSOME-REMODELING FACTOR SUBUNIT BPTF"/>
    <property type="match status" value="1"/>
</dbReference>
<feature type="compositionally biased region" description="Polar residues" evidence="15">
    <location>
        <begin position="2214"/>
        <end position="2232"/>
    </location>
</feature>
<feature type="domain" description="DDT" evidence="18">
    <location>
        <begin position="201"/>
        <end position="261"/>
    </location>
</feature>
<evidence type="ECO:0000256" key="8">
    <source>
        <dbReference type="ARBA" id="ARBA00023015"/>
    </source>
</evidence>
<dbReference type="PRINTS" id="PR00503">
    <property type="entry name" value="BROMODOMAIN"/>
</dbReference>
<dbReference type="FunFam" id="3.30.40.10:FF:000048">
    <property type="entry name" value="nucleosome-remodeling factor subunit BPTF isoform X1"/>
    <property type="match status" value="2"/>
</dbReference>
<dbReference type="SMART" id="SM00571">
    <property type="entry name" value="DDT"/>
    <property type="match status" value="1"/>
</dbReference>
<feature type="compositionally biased region" description="Basic and acidic residues" evidence="15">
    <location>
        <begin position="110"/>
        <end position="133"/>
    </location>
</feature>
<feature type="domain" description="Bromo" evidence="16">
    <location>
        <begin position="2806"/>
        <end position="2876"/>
    </location>
</feature>
<evidence type="ECO:0000313" key="20">
    <source>
        <dbReference type="Proteomes" id="UP001372834"/>
    </source>
</evidence>
<feature type="region of interest" description="Disordered" evidence="15">
    <location>
        <begin position="2384"/>
        <end position="2440"/>
    </location>
</feature>
<dbReference type="InterPro" id="IPR001487">
    <property type="entry name" value="Bromodomain"/>
</dbReference>
<evidence type="ECO:0000259" key="17">
    <source>
        <dbReference type="PROSITE" id="PS50016"/>
    </source>
</evidence>
<dbReference type="GO" id="GO:0045944">
    <property type="term" value="P:positive regulation of transcription by RNA polymerase II"/>
    <property type="evidence" value="ECO:0007669"/>
    <property type="project" value="UniProtKB-ARBA"/>
</dbReference>
<feature type="region of interest" description="Disordered" evidence="15">
    <location>
        <begin position="110"/>
        <end position="177"/>
    </location>
</feature>
<dbReference type="PROSITE" id="PS00633">
    <property type="entry name" value="BROMODOMAIN_1"/>
    <property type="match status" value="1"/>
</dbReference>
<feature type="domain" description="PHD-type" evidence="17">
    <location>
        <begin position="2728"/>
        <end position="2779"/>
    </location>
</feature>
<name>A0AAN8PK22_POLSC</name>
<feature type="region of interest" description="Disordered" evidence="15">
    <location>
        <begin position="1280"/>
        <end position="1312"/>
    </location>
</feature>
<evidence type="ECO:0000256" key="7">
    <source>
        <dbReference type="ARBA" id="ARBA00022853"/>
    </source>
</evidence>
<dbReference type="Gene3D" id="1.20.920.10">
    <property type="entry name" value="Bromodomain-like"/>
    <property type="match status" value="1"/>
</dbReference>
<evidence type="ECO:0000259" key="18">
    <source>
        <dbReference type="PROSITE" id="PS50827"/>
    </source>
</evidence>
<feature type="region of interest" description="Disordered" evidence="15">
    <location>
        <begin position="1"/>
        <end position="96"/>
    </location>
</feature>
<dbReference type="GO" id="GO:0016589">
    <property type="term" value="C:NURF complex"/>
    <property type="evidence" value="ECO:0007669"/>
    <property type="project" value="InterPro"/>
</dbReference>
<dbReference type="CDD" id="cd15560">
    <property type="entry name" value="PHD2_3_BPTF"/>
    <property type="match status" value="1"/>
</dbReference>
<dbReference type="InterPro" id="IPR018359">
    <property type="entry name" value="Bromodomain_CS"/>
</dbReference>
<gene>
    <name evidence="19" type="ORF">RUM43_005814</name>
</gene>
<dbReference type="Proteomes" id="UP001372834">
    <property type="component" value="Unassembled WGS sequence"/>
</dbReference>
<feature type="domain" description="PHD-type" evidence="17">
    <location>
        <begin position="352"/>
        <end position="399"/>
    </location>
</feature>
<evidence type="ECO:0000256" key="11">
    <source>
        <dbReference type="ARBA" id="ARBA00023163"/>
    </source>
</evidence>
<dbReference type="InterPro" id="IPR011011">
    <property type="entry name" value="Znf_FYVE_PHD"/>
</dbReference>
<feature type="region of interest" description="Disordered" evidence="15">
    <location>
        <begin position="593"/>
        <end position="660"/>
    </location>
</feature>
<feature type="compositionally biased region" description="Basic and acidic residues" evidence="15">
    <location>
        <begin position="2403"/>
        <end position="2412"/>
    </location>
</feature>
<feature type="compositionally biased region" description="Basic and acidic residues" evidence="15">
    <location>
        <begin position="2509"/>
        <end position="2557"/>
    </location>
</feature>
<evidence type="ECO:0008006" key="21">
    <source>
        <dbReference type="Google" id="ProtNLM"/>
    </source>
</evidence>
<feature type="compositionally biased region" description="Polar residues" evidence="15">
    <location>
        <begin position="614"/>
        <end position="628"/>
    </location>
</feature>
<dbReference type="SMART" id="SM00297">
    <property type="entry name" value="BROMO"/>
    <property type="match status" value="1"/>
</dbReference>
<dbReference type="Pfam" id="PF00628">
    <property type="entry name" value="PHD"/>
    <property type="match status" value="3"/>
</dbReference>
<evidence type="ECO:0000256" key="4">
    <source>
        <dbReference type="ARBA" id="ARBA00022737"/>
    </source>
</evidence>
<protein>
    <recommendedName>
        <fullName evidence="21">Nucleosome-remodeling factor subunit NURF301</fullName>
    </recommendedName>
</protein>
<dbReference type="InterPro" id="IPR038028">
    <property type="entry name" value="BPTF"/>
</dbReference>
<feature type="region of interest" description="Disordered" evidence="15">
    <location>
        <begin position="2193"/>
        <end position="2252"/>
    </location>
</feature>
<sequence length="2901" mass="326391">MTGRPARKRGRPPKAVVLERPKKFQYHLLKKPKYLLNQENKGSETPNSQDSTPTHSRCASPDSSEISNKNSRSFRQKQRLSYGSVSKRGGKSVNYGRHYNFKSAAEKSSDYHYGSDFEESSSRSDFEEVKSESEVDDNIDIDPDAVLSDECESDSSTHSSDAPKNKMSYTKPPSPDPLWLQEIDLPTLDLPKSSEDLLVPKDFIMKALSIYEVLRHFRNLARLSPFRLEEFCGALMLEEQNVLLVEIHIMLLKAIFREEDSQQTHFGPLDQKDSVNACIYFIDPMTWPEVLRSYVESDKSFDHSILDILIPGDYPFCGIEKRLKVLQFLTDQFLVTNPVREDLISEGPIHYDDHCRICHRLGDLLCCETCPAVYHLECVDPPLTDVPEEDWQCNICKSHKTSGVTDCILPAEKTGTLSRHEHLGFDRHGRKEKEDGEVWYYSTKFQLEELLDKLDENVMEKALCREITNLKDVILKHMNITETITNTSKAGRKSYLEVENAALAKLQQERIEQREKEEEQRRKEEEEKQLKDATGRQNRDFEDLEAADEMNRMLAEGERTDQNDIPTLAGEAEIETEEVPLNLESEQVEFDGSTVIDDPAGTNNEKNKGGDATGSATTAQSNSSLTFSNGGGEENTDLDTEEKKQNMMTRSKTGSLKPLTFDMDDLKRRSTTIVSKEEREKLAEKRAQQELDNLRLTRYRAQQIASGTFLFKLGQDNNCKNYVNQYTSNIYALNKPQRNEERDKKRHLSHKFSLTAASEFKWAGSVFGPKALLINTLRQTILQLESNIPTSFMHVNWPLLRKTWIACVQSCTQPKDFGKAMVVLQACIKPVVFASVWHEQLGHVRLLRVTAVEREERKKIEKREKKEKEDEEERNRLAINFVKYTLGLKHSVQKQKGEEYRIHGQWGWRWLSSTRKLVVKDARTVGLRAGPEKIMVQVKDGTSIKLLAVDPGTYTFLLKKCDTDEEADKKKKDFQQGEEEVSSEPPQQEWTKESDTHKRLNNLRVFRPIAHFETIDITKALTSPGRLQYPKIAKKSRLDDFLLRRSNLKVLEERKFVQMGVITKSGAEEIDKKLDSDIDVESLDEDKKSLELSASAKQSKVIDVARNILKRRKRLKEIGALLKTCYSASCRMSRDPCNCYSPLCILQRTLKTELAGLLKTAQEKVDSQTLQSALIAAGKELKFSGGKNAAFYVETFHYNNCIHNFYTVLAESLNDDLNESNKKELVKAVMMDSNSTTNIPKIEIKQEVPESCVEEEVVSMDNVVCEEEVVITDGEIKKEEEIDIENDSPKKLSTAGPGATSNGQLTGGAPSSIKTEGLLSKILSVKKGEYPNDSKSSLKTLMTRSGAVITPKQLEKVKLEDGTEVERVYSTMDTRGKIYLKKLAPNVGDRRKKRNPVKYPLYSTFLSKHNQYSLMILPKSELKKLCRSGGKLSVNGFHHLAKSNTWQWPYPNSKPLFKTCWVYRTTTIQSVPAISLQLRILWACLRWDDMQVKPQSTDGKNQVTTDTEIMTLEILKHRHLGENLEKTQYLRRKIVIPLELPKTIREVNPIRSGLRKRKREETPQNTEPQVSEEWVDEDKLELWEIKQYCEKVEKTNNMTLTRSRTGTLIPKTDMKLEVKGDAATIKAENIITKGTPEEIKEKMEMQLRAQRAAHYQKKSVETMVKTAGGQIIKLLPGQQVTADGSLVKVVTKPLVAGAGKNTLTSILTTPTTTPVNKTLIATRKIYMSKDGTAKVVTTPTTLVHKAGTGNVQQSLIKIQPQSDQQTFSIQGAVQSPQTIQLTPISQQNLQSQTLVTTTPLSQQPQRVQIIRGNDGKIQVRGLAPGQQLIQTSDCKLHVVTGQITSQGQSSVNNQATLVQTPTNSKLVRADGTTGSPAKIIVKNAQGQQVRVVTASQNLKQQLQQNFHKSIIVKQDGTKVVLSQPQQTTQNIFSGQTFTPNSVVMRGNQVIGTTNEKGQVVITSRVHNLVQRADKGQANAALTGQRSIAVTNLSNASAVVQNSSTNSVAGGVNQTESPALIQSGSVVVNNPVIAQQINEGKLQLATLNGQQVLIRTASSNSTINASAAQQGTTPGSIIVKQAGTVVRQGTTNHLQKLLSPMKTVQTSGVVTPQKSTVLVQQDTPVSSQTYTKTQVIAQQAPQKDESAEAQQTAEEVPQKQFVQQQLRQQVLRNQKSTTPKTAAPNQKILQARLQGKTDTAEPTVAESQEEVTVGGTDTQPELGQEVETSQTVAGDQKSESHTHQETQESSGQTLASTVLVDHNSEIERQLLVSQPPGTVIKCVTAQVIQTTEGPRIVLQGIQGADFTPQQLNLVQQQVKQQLLKNQATTGKQGVLGPTKIYLAVQPPPQNKQAGSSPGGDEVTSVAEQKQKVLIKQNIKKIVTGTPQQQQQQQPVSQPQQVDAQKVDNSKEVDTAASSEINTEISSRESISEGQTPQGDGQKKFVLTHDYIHQTIKNALKQENLNPEIEEKLIQLQRYQEKQMKNEPAATPVITRPQSRKRPSSIQGSNHDYESPRPKKVTKFEGKSELKSPVKVESPDEKNTRPRQKWKENQEEKRRQAAQSKLNVLLFRHKELLKKDILKKRALLEKELQIDIQREISLELSSRAKLENKTEEVVRTGSGKRKSVPVPPLSLQAPKLGARGPAGRPKKSTGRLQANSMSPPSSSQSGKKEKLYCVCRTPYDDTKFYVGCDLCHNWYHGDCVGITESMSKRMTEFVCTECRHARETKELYCLCKQPYDESQFYICCDKCQDWFHGRCVGILQSEADNIDEYICPNCQVDSNINFANMKKLNTRDYEALKKLIKQMQAHKSAWPFMEPVDPTEAPDYYKVIKEPMDLQTVEMRINERHYKNLSEFIGDVTKLFDNCRYYNSKESPFFRCAEGLESFFVQKVKGLREKIVENK</sequence>
<dbReference type="PROSITE" id="PS50014">
    <property type="entry name" value="BROMODOMAIN_2"/>
    <property type="match status" value="1"/>
</dbReference>
<evidence type="ECO:0000256" key="10">
    <source>
        <dbReference type="ARBA" id="ARBA00023117"/>
    </source>
</evidence>
<evidence type="ECO:0000256" key="15">
    <source>
        <dbReference type="SAM" id="MobiDB-lite"/>
    </source>
</evidence>
<dbReference type="InterPro" id="IPR019786">
    <property type="entry name" value="Zinc_finger_PHD-type_CS"/>
</dbReference>
<dbReference type="CDD" id="cd05509">
    <property type="entry name" value="Bromo_gcn5_like"/>
    <property type="match status" value="1"/>
</dbReference>
<feature type="region of interest" description="Disordered" evidence="15">
    <location>
        <begin position="2609"/>
        <end position="2668"/>
    </location>
</feature>
<proteinExistence type="predicted"/>
<dbReference type="InterPro" id="IPR001965">
    <property type="entry name" value="Znf_PHD"/>
</dbReference>
<feature type="region of interest" description="Disordered" evidence="15">
    <location>
        <begin position="509"/>
        <end position="544"/>
    </location>
</feature>
<keyword evidence="2" id="KW-0597">Phosphoprotein</keyword>
<keyword evidence="11" id="KW-0804">Transcription</keyword>
<dbReference type="PROSITE" id="PS50827">
    <property type="entry name" value="DDT"/>
    <property type="match status" value="1"/>
</dbReference>
<dbReference type="GO" id="GO:0006338">
    <property type="term" value="P:chromatin remodeling"/>
    <property type="evidence" value="ECO:0007669"/>
    <property type="project" value="UniProtKB-ARBA"/>
</dbReference>
<reference evidence="19 20" key="1">
    <citation type="submission" date="2023-10" db="EMBL/GenBank/DDBJ databases">
        <title>Genomes of two closely related lineages of the louse Polyplax serrata with different host specificities.</title>
        <authorList>
            <person name="Martinu J."/>
            <person name="Tarabai H."/>
            <person name="Stefka J."/>
            <person name="Hypsa V."/>
        </authorList>
    </citation>
    <scope>NUCLEOTIDE SEQUENCE [LARGE SCALE GENOMIC DNA]</scope>
    <source>
        <strain evidence="19">HR10_N</strain>
    </source>
</reference>
<dbReference type="SUPFAM" id="SSF57903">
    <property type="entry name" value="FYVE/PHD zinc finger"/>
    <property type="match status" value="3"/>
</dbReference>
<evidence type="ECO:0000256" key="1">
    <source>
        <dbReference type="ARBA" id="ARBA00004123"/>
    </source>
</evidence>
<feature type="compositionally biased region" description="Basic and acidic residues" evidence="15">
    <location>
        <begin position="509"/>
        <end position="541"/>
    </location>
</feature>
<feature type="compositionally biased region" description="Basic residues" evidence="15">
    <location>
        <begin position="23"/>
        <end position="33"/>
    </location>
</feature>
<dbReference type="PANTHER" id="PTHR45975:SF2">
    <property type="entry name" value="NUCLEOSOME-REMODELING FACTOR SUBUNIT BPTF"/>
    <property type="match status" value="1"/>
</dbReference>
<keyword evidence="3" id="KW-0479">Metal-binding</keyword>
<keyword evidence="7" id="KW-0156">Chromatin regulator</keyword>
<feature type="compositionally biased region" description="Basic residues" evidence="15">
    <location>
        <begin position="1"/>
        <end position="12"/>
    </location>
</feature>
<feature type="compositionally biased region" description="Low complexity" evidence="15">
    <location>
        <begin position="2658"/>
        <end position="2667"/>
    </location>
</feature>
<dbReference type="InterPro" id="IPR019787">
    <property type="entry name" value="Znf_PHD-finger"/>
</dbReference>
<dbReference type="GO" id="GO:0000978">
    <property type="term" value="F:RNA polymerase II cis-regulatory region sequence-specific DNA binding"/>
    <property type="evidence" value="ECO:0007669"/>
    <property type="project" value="TreeGrafter"/>
</dbReference>
<organism evidence="19 20">
    <name type="scientific">Polyplax serrata</name>
    <name type="common">Common mouse louse</name>
    <dbReference type="NCBI Taxonomy" id="468196"/>
    <lineage>
        <taxon>Eukaryota</taxon>
        <taxon>Metazoa</taxon>
        <taxon>Ecdysozoa</taxon>
        <taxon>Arthropoda</taxon>
        <taxon>Hexapoda</taxon>
        <taxon>Insecta</taxon>
        <taxon>Pterygota</taxon>
        <taxon>Neoptera</taxon>
        <taxon>Paraneoptera</taxon>
        <taxon>Psocodea</taxon>
        <taxon>Troctomorpha</taxon>
        <taxon>Phthiraptera</taxon>
        <taxon>Anoplura</taxon>
        <taxon>Polyplacidae</taxon>
        <taxon>Polyplax</taxon>
    </lineage>
</organism>
<keyword evidence="12" id="KW-0539">Nucleus</keyword>
<dbReference type="InterPro" id="IPR018501">
    <property type="entry name" value="DDT_dom"/>
</dbReference>
<dbReference type="GO" id="GO:0008270">
    <property type="term" value="F:zinc ion binding"/>
    <property type="evidence" value="ECO:0007669"/>
    <property type="project" value="UniProtKB-KW"/>
</dbReference>
<dbReference type="InterPro" id="IPR036427">
    <property type="entry name" value="Bromodomain-like_sf"/>
</dbReference>
<evidence type="ECO:0000256" key="3">
    <source>
        <dbReference type="ARBA" id="ARBA00022723"/>
    </source>
</evidence>
<dbReference type="SUPFAM" id="SSF47370">
    <property type="entry name" value="Bromodomain"/>
    <property type="match status" value="1"/>
</dbReference>
<dbReference type="CDD" id="cd15559">
    <property type="entry name" value="PHD1_BPTF"/>
    <property type="match status" value="1"/>
</dbReference>
<dbReference type="PROSITE" id="PS50016">
    <property type="entry name" value="ZF_PHD_2"/>
    <property type="match status" value="3"/>
</dbReference>
<dbReference type="InterPro" id="IPR013083">
    <property type="entry name" value="Znf_RING/FYVE/PHD"/>
</dbReference>
<keyword evidence="9" id="KW-0175">Coiled coil</keyword>
<dbReference type="FunFam" id="3.30.40.10:FF:000036">
    <property type="entry name" value="nucleosome-remodeling factor subunit BPTF isoform X1"/>
    <property type="match status" value="1"/>
</dbReference>
<evidence type="ECO:0000259" key="16">
    <source>
        <dbReference type="PROSITE" id="PS50014"/>
    </source>
</evidence>
<keyword evidence="4" id="KW-0677">Repeat</keyword>
<evidence type="ECO:0000313" key="19">
    <source>
        <dbReference type="EMBL" id="KAK6625515.1"/>
    </source>
</evidence>
<feature type="region of interest" description="Disordered" evidence="15">
    <location>
        <begin position="969"/>
        <end position="995"/>
    </location>
</feature>
<evidence type="ECO:0000256" key="5">
    <source>
        <dbReference type="ARBA" id="ARBA00022771"/>
    </source>
</evidence>
<dbReference type="SMART" id="SM00249">
    <property type="entry name" value="PHD"/>
    <property type="match status" value="3"/>
</dbReference>
<comment type="subcellular location">
    <subcellularLocation>
        <location evidence="1">Nucleus</location>
    </subcellularLocation>
</comment>
<feature type="domain" description="PHD-type" evidence="17">
    <location>
        <begin position="2672"/>
        <end position="2723"/>
    </location>
</feature>
<dbReference type="PROSITE" id="PS01359">
    <property type="entry name" value="ZF_PHD_1"/>
    <property type="match status" value="1"/>
</dbReference>
<keyword evidence="5 14" id="KW-0863">Zinc-finger</keyword>
<feature type="compositionally biased region" description="Low complexity" evidence="15">
    <location>
        <begin position="2385"/>
        <end position="2400"/>
    </location>
</feature>
<comment type="caution">
    <text evidence="19">The sequence shown here is derived from an EMBL/GenBank/DDBJ whole genome shotgun (WGS) entry which is preliminary data.</text>
</comment>
<dbReference type="Gene3D" id="3.30.40.10">
    <property type="entry name" value="Zinc/RING finger domain, C3HC4 (zinc finger)"/>
    <property type="match status" value="3"/>
</dbReference>
<evidence type="ECO:0000256" key="13">
    <source>
        <dbReference type="PROSITE-ProRule" id="PRU00035"/>
    </source>
</evidence>
<feature type="compositionally biased region" description="Acidic residues" evidence="15">
    <location>
        <begin position="134"/>
        <end position="153"/>
    </location>
</feature>